<dbReference type="Pfam" id="PF01321">
    <property type="entry name" value="Creatinase_N"/>
    <property type="match status" value="1"/>
</dbReference>
<dbReference type="Gene3D" id="3.90.230.10">
    <property type="entry name" value="Creatinase/methionine aminopeptidase superfamily"/>
    <property type="match status" value="1"/>
</dbReference>
<evidence type="ECO:0000259" key="3">
    <source>
        <dbReference type="Pfam" id="PF00557"/>
    </source>
</evidence>
<feature type="domain" description="Creatinase N-terminal" evidence="4">
    <location>
        <begin position="6"/>
        <end position="130"/>
    </location>
</feature>
<dbReference type="PANTHER" id="PTHR46112:SF8">
    <property type="entry name" value="CYTOPLASMIC PEPTIDASE PEPQ-RELATED"/>
    <property type="match status" value="1"/>
</dbReference>
<dbReference type="InterPro" id="IPR000587">
    <property type="entry name" value="Creatinase_N"/>
</dbReference>
<dbReference type="InterPro" id="IPR001714">
    <property type="entry name" value="Pept_M24_MAP"/>
</dbReference>
<evidence type="ECO:0000313" key="5">
    <source>
        <dbReference type="EMBL" id="MEQ3549794.1"/>
    </source>
</evidence>
<evidence type="ECO:0000256" key="2">
    <source>
        <dbReference type="ARBA" id="ARBA00022801"/>
    </source>
</evidence>
<dbReference type="RefSeq" id="WP_349296890.1">
    <property type="nucleotide sequence ID" value="NZ_JBEDNQ010000002.1"/>
</dbReference>
<proteinExistence type="predicted"/>
<accession>A0ABV1K5Q4</accession>
<dbReference type="InterPro" id="IPR029149">
    <property type="entry name" value="Creatin/AminoP/Spt16_N"/>
</dbReference>
<dbReference type="Pfam" id="PF00557">
    <property type="entry name" value="Peptidase_M24"/>
    <property type="match status" value="1"/>
</dbReference>
<comment type="caution">
    <text evidence="5">The sequence shown here is derived from an EMBL/GenBank/DDBJ whole genome shotgun (WGS) entry which is preliminary data.</text>
</comment>
<reference evidence="5 6" key="1">
    <citation type="submission" date="2024-03" db="EMBL/GenBank/DDBJ databases">
        <title>Draft genome sequence of Pseudonocardia nematodicida JCM 31783.</title>
        <authorList>
            <person name="Butdee W."/>
            <person name="Duangmal K."/>
        </authorList>
    </citation>
    <scope>NUCLEOTIDE SEQUENCE [LARGE SCALE GENOMIC DNA]</scope>
    <source>
        <strain evidence="5 6">JCM 31783</strain>
    </source>
</reference>
<organism evidence="5 6">
    <name type="scientific">Pseudonocardia nematodicida</name>
    <dbReference type="NCBI Taxonomy" id="1206997"/>
    <lineage>
        <taxon>Bacteria</taxon>
        <taxon>Bacillati</taxon>
        <taxon>Actinomycetota</taxon>
        <taxon>Actinomycetes</taxon>
        <taxon>Pseudonocardiales</taxon>
        <taxon>Pseudonocardiaceae</taxon>
        <taxon>Pseudonocardia</taxon>
    </lineage>
</organism>
<dbReference type="InterPro" id="IPR050659">
    <property type="entry name" value="Peptidase_M24B"/>
</dbReference>
<evidence type="ECO:0000259" key="4">
    <source>
        <dbReference type="Pfam" id="PF01321"/>
    </source>
</evidence>
<keyword evidence="6" id="KW-1185">Reference proteome</keyword>
<dbReference type="SUPFAM" id="SSF53092">
    <property type="entry name" value="Creatinase/prolidase N-terminal domain"/>
    <property type="match status" value="1"/>
</dbReference>
<gene>
    <name evidence="5" type="ORF">WIS52_04870</name>
</gene>
<dbReference type="InterPro" id="IPR000994">
    <property type="entry name" value="Pept_M24"/>
</dbReference>
<dbReference type="PRINTS" id="PR00599">
    <property type="entry name" value="MAPEPTIDASE"/>
</dbReference>
<evidence type="ECO:0000256" key="1">
    <source>
        <dbReference type="ARBA" id="ARBA00022723"/>
    </source>
</evidence>
<evidence type="ECO:0000313" key="6">
    <source>
        <dbReference type="Proteomes" id="UP001494902"/>
    </source>
</evidence>
<name>A0ABV1K5Q4_9PSEU</name>
<dbReference type="Gene3D" id="3.40.350.10">
    <property type="entry name" value="Creatinase/prolidase N-terminal domain"/>
    <property type="match status" value="1"/>
</dbReference>
<protein>
    <submittedName>
        <fullName evidence="5">Xaa-Pro peptidase family protein</fullName>
    </submittedName>
</protein>
<sequence length="360" mass="37537">MPHPERRDRLRPLLTAAGLDALLVTDLLDVRYLTGFTGSNAAVVIGADPTADVLCTDGRYRLQAGEQAPDLELLVERPSAPAAGASVPAGATLGYPSDTITVDGLAAVRDAVPGRRLRRAPGLVGRLRAVKDDGEVAAIRAACALADTALRELLDAGGLRPGRTEREVALDLEDRMRRLGARGPAFETILAAGAHSAVPHHRPTDAELRRGDLVKIDFGAALDGYHSDTTRTFCLGPAADWQRDLHALVDAAAAAGRAALADGATVTDVDSAARDLISDAGYGEEEFPHGLGHGIGLAVHEPPWLSRTGTGAVAAGQVVTVEPGVYLGGRGGVRIEDVLHVEPGRPAVALTTLPRELVEV</sequence>
<feature type="domain" description="Peptidase M24" evidence="3">
    <location>
        <begin position="138"/>
        <end position="342"/>
    </location>
</feature>
<dbReference type="InterPro" id="IPR001131">
    <property type="entry name" value="Peptidase_M24B_aminopep-P_CS"/>
</dbReference>
<dbReference type="SUPFAM" id="SSF55920">
    <property type="entry name" value="Creatinase/aminopeptidase"/>
    <property type="match status" value="1"/>
</dbReference>
<dbReference type="EMBL" id="JBEDNQ010000002">
    <property type="protein sequence ID" value="MEQ3549794.1"/>
    <property type="molecule type" value="Genomic_DNA"/>
</dbReference>
<dbReference type="InterPro" id="IPR036005">
    <property type="entry name" value="Creatinase/aminopeptidase-like"/>
</dbReference>
<dbReference type="PANTHER" id="PTHR46112">
    <property type="entry name" value="AMINOPEPTIDASE"/>
    <property type="match status" value="1"/>
</dbReference>
<dbReference type="PROSITE" id="PS00491">
    <property type="entry name" value="PROLINE_PEPTIDASE"/>
    <property type="match status" value="1"/>
</dbReference>
<keyword evidence="2" id="KW-0378">Hydrolase</keyword>
<dbReference type="Proteomes" id="UP001494902">
    <property type="component" value="Unassembled WGS sequence"/>
</dbReference>
<keyword evidence="1" id="KW-0479">Metal-binding</keyword>